<name>A0A1L3NJZ4_CLOSG</name>
<dbReference type="RefSeq" id="WP_072585159.1">
    <property type="nucleotide sequence ID" value="NZ_CP013243.1"/>
</dbReference>
<dbReference type="AlphaFoldDB" id="A0A1L3NJZ4"/>
<dbReference type="EMBL" id="CP013243">
    <property type="protein sequence ID" value="APH16440.1"/>
    <property type="molecule type" value="Genomic_DNA"/>
</dbReference>
<gene>
    <name evidence="2" type="ORF">NPD5_1356</name>
</gene>
<feature type="domain" description="Anti-bacteriophage protein A/HamA C-terminal" evidence="1">
    <location>
        <begin position="21"/>
        <end position="304"/>
    </location>
</feature>
<dbReference type="Pfam" id="PF08878">
    <property type="entry name" value="HamA"/>
    <property type="match status" value="1"/>
</dbReference>
<evidence type="ECO:0000313" key="2">
    <source>
        <dbReference type="EMBL" id="APH16440.1"/>
    </source>
</evidence>
<protein>
    <recommendedName>
        <fullName evidence="1">Anti-bacteriophage protein A/HamA C-terminal domain-containing protein</fullName>
    </recommendedName>
</protein>
<dbReference type="InterPro" id="IPR014976">
    <property type="entry name" value="AbpA_HamA_C"/>
</dbReference>
<sequence>MSVFCSEKVIKQRISECDWSTYLVGFDLKDDGTKEYRLNSLIKVLMNVIPEFAFGFHDGTETNNTELISKVSEAAKAIYKIDEFQKVKDIYLKGEYIEDDDLADKYLKRGEFGELILHLILRDFYSTIPLLSKIFFKDSYGHTVHGFDAVHIEPTSRTLWLGESKLYVDGKKGVKALIQDIKEHILRDYLNDEFALVSKKIKIFDNVPEKEYWLDVLNNSNTLSEQLNSITVPLLCTYSSNNFTIHDDEATQGFIADYEREVVELKRYFDDNNDHPLRTHINIILILFPVKCKNELIKKLHYKLSLLQKLGE</sequence>
<dbReference type="Proteomes" id="UP000182204">
    <property type="component" value="Chromosome"/>
</dbReference>
<accession>A0A1L3NJZ4</accession>
<evidence type="ECO:0000259" key="1">
    <source>
        <dbReference type="Pfam" id="PF08878"/>
    </source>
</evidence>
<reference evidence="2 3" key="1">
    <citation type="submission" date="2015-11" db="EMBL/GenBank/DDBJ databases">
        <authorList>
            <person name="Hill K.K."/>
            <person name="Shirey T.B."/>
            <person name="Raphael B."/>
            <person name="Daligault H.E."/>
            <person name="Davenport K.W."/>
            <person name="Bruce D.C."/>
            <person name="Foley B.T."/>
            <person name="Johnson S.L."/>
        </authorList>
    </citation>
    <scope>NUCLEOTIDE SEQUENCE [LARGE SCALE GENOMIC DNA]</scope>
    <source>
        <strain evidence="2 3">CDC_1632</strain>
    </source>
</reference>
<proteinExistence type="predicted"/>
<evidence type="ECO:0000313" key="3">
    <source>
        <dbReference type="Proteomes" id="UP000182204"/>
    </source>
</evidence>
<organism evidence="2 3">
    <name type="scientific">Clostridium sporogenes</name>
    <dbReference type="NCBI Taxonomy" id="1509"/>
    <lineage>
        <taxon>Bacteria</taxon>
        <taxon>Bacillati</taxon>
        <taxon>Bacillota</taxon>
        <taxon>Clostridia</taxon>
        <taxon>Eubacteriales</taxon>
        <taxon>Clostridiaceae</taxon>
        <taxon>Clostridium</taxon>
    </lineage>
</organism>